<dbReference type="Pfam" id="PF01485">
    <property type="entry name" value="IBR"/>
    <property type="match status" value="2"/>
</dbReference>
<evidence type="ECO:0000256" key="4">
    <source>
        <dbReference type="ARBA" id="ARBA00022723"/>
    </source>
</evidence>
<feature type="compositionally biased region" description="Pro residues" evidence="9">
    <location>
        <begin position="426"/>
        <end position="436"/>
    </location>
</feature>
<evidence type="ECO:0000313" key="11">
    <source>
        <dbReference type="EMBL" id="KAK0662801.1"/>
    </source>
</evidence>
<keyword evidence="6" id="KW-0863">Zinc-finger</keyword>
<feature type="region of interest" description="Disordered" evidence="9">
    <location>
        <begin position="501"/>
        <end position="523"/>
    </location>
</feature>
<keyword evidence="8" id="KW-0862">Zinc</keyword>
<dbReference type="EMBL" id="JAUJDW010000005">
    <property type="protein sequence ID" value="KAK0662801.1"/>
    <property type="molecule type" value="Genomic_DNA"/>
</dbReference>
<dbReference type="Proteomes" id="UP001175001">
    <property type="component" value="Unassembled WGS sequence"/>
</dbReference>
<feature type="compositionally biased region" description="Basic and acidic residues" evidence="9">
    <location>
        <begin position="117"/>
        <end position="134"/>
    </location>
</feature>
<dbReference type="CDD" id="cd20335">
    <property type="entry name" value="BRcat_RBR"/>
    <property type="match status" value="1"/>
</dbReference>
<keyword evidence="12" id="KW-1185">Reference proteome</keyword>
<gene>
    <name evidence="11" type="primary">arih1l</name>
    <name evidence="11" type="ORF">DIS24_g1702</name>
</gene>
<dbReference type="Gene3D" id="1.20.120.1750">
    <property type="match status" value="1"/>
</dbReference>
<dbReference type="InterPro" id="IPR031127">
    <property type="entry name" value="E3_UB_ligase_RBR"/>
</dbReference>
<evidence type="ECO:0000256" key="7">
    <source>
        <dbReference type="ARBA" id="ARBA00022786"/>
    </source>
</evidence>
<dbReference type="PANTHER" id="PTHR11685">
    <property type="entry name" value="RBR FAMILY RING FINGER AND IBR DOMAIN-CONTAINING"/>
    <property type="match status" value="1"/>
</dbReference>
<evidence type="ECO:0000256" key="6">
    <source>
        <dbReference type="ARBA" id="ARBA00022771"/>
    </source>
</evidence>
<feature type="domain" description="RING-type" evidence="10">
    <location>
        <begin position="181"/>
        <end position="403"/>
    </location>
</feature>
<feature type="compositionally biased region" description="Basic and acidic residues" evidence="9">
    <location>
        <begin position="45"/>
        <end position="66"/>
    </location>
</feature>
<dbReference type="EC" id="2.3.2.31" evidence="2"/>
<evidence type="ECO:0000259" key="10">
    <source>
        <dbReference type="PROSITE" id="PS51873"/>
    </source>
</evidence>
<feature type="region of interest" description="Disordered" evidence="9">
    <location>
        <begin position="422"/>
        <end position="441"/>
    </location>
</feature>
<sequence length="673" mass="75425">MAANRRFSHLLDGVGAIFAPKSRDHSRSYDPDAYRQRASRRPRRNTYDYDSRSAHAPDLDHLRQARAEYYARPPDQRQTRHPSAPAAAPASYAPPTMVSGTEPRLMRAASTRKSVKSKRDERRPSRKEREDRDSGVYVYSTPRSGGSRSRREEDLASRAGGHRRVVSSPAANVIDVEVEREAPEPSVRRADGVRLSRTTSARDSNRPVMTRPSLRRTGTLKSPPADVPPATPHQRRNSGGIFSLFRHVPPSAQTPEKKYDCMVCMDEVLWNKKYQEYTAKNRIYCPTRGCGEWIKPSHIRLDPTVGRKYGKCPRCRGKVCVKCNGRWHFRKECPKDDEAARAFAEMAKESGWQRCYNCKAMVELKEGCNHMTCRCTAQFCMLCGSKWKTCECPWFNYAHLDDDDRLQNMRVPEPYVVVEHDAAGAAPPPPRPPPNARPDQYAVPAPRQAHPVYVQEERPAASRADRMSYAGGRDLDRERERELEDEMLARRLQSEFLAEPARSRAGGSIHRRHHHRHRTAPSRYDSPEIEVEVLGIGNAAGHHMNDFGLPAAAAVPRQQQPAPPRSTTVRRSATTRSTTRGTRRAAAATAAAAAVDATPVTVITGDNMTTQYQYQYARQQQRPAAAVEASVMAGLGDPARSGMGRVGMWLNYVENDPAEVEGRAQRAGVVAAY</sequence>
<evidence type="ECO:0000313" key="12">
    <source>
        <dbReference type="Proteomes" id="UP001175001"/>
    </source>
</evidence>
<dbReference type="GO" id="GO:0061630">
    <property type="term" value="F:ubiquitin protein ligase activity"/>
    <property type="evidence" value="ECO:0007669"/>
    <property type="project" value="UniProtKB-EC"/>
</dbReference>
<feature type="region of interest" description="Disordered" evidence="9">
    <location>
        <begin position="182"/>
        <end position="236"/>
    </location>
</feature>
<evidence type="ECO:0000256" key="3">
    <source>
        <dbReference type="ARBA" id="ARBA00022679"/>
    </source>
</evidence>
<organism evidence="11 12">
    <name type="scientific">Lasiodiplodia hormozganensis</name>
    <dbReference type="NCBI Taxonomy" id="869390"/>
    <lineage>
        <taxon>Eukaryota</taxon>
        <taxon>Fungi</taxon>
        <taxon>Dikarya</taxon>
        <taxon>Ascomycota</taxon>
        <taxon>Pezizomycotina</taxon>
        <taxon>Dothideomycetes</taxon>
        <taxon>Dothideomycetes incertae sedis</taxon>
        <taxon>Botryosphaeriales</taxon>
        <taxon>Botryosphaeriaceae</taxon>
        <taxon>Lasiodiplodia</taxon>
    </lineage>
</organism>
<dbReference type="GO" id="GO:0016567">
    <property type="term" value="P:protein ubiquitination"/>
    <property type="evidence" value="ECO:0007669"/>
    <property type="project" value="InterPro"/>
</dbReference>
<dbReference type="InterPro" id="IPR002867">
    <property type="entry name" value="IBR_dom"/>
</dbReference>
<comment type="caution">
    <text evidence="11">The sequence shown here is derived from an EMBL/GenBank/DDBJ whole genome shotgun (WGS) entry which is preliminary data.</text>
</comment>
<feature type="compositionally biased region" description="Low complexity" evidence="9">
    <location>
        <begin position="82"/>
        <end position="95"/>
    </location>
</feature>
<feature type="compositionally biased region" description="Basic and acidic residues" evidence="9">
    <location>
        <begin position="182"/>
        <end position="194"/>
    </location>
</feature>
<feature type="compositionally biased region" description="Basic and acidic residues" evidence="9">
    <location>
        <begin position="21"/>
        <end position="35"/>
    </location>
</feature>
<feature type="region of interest" description="Disordered" evidence="9">
    <location>
        <begin position="556"/>
        <end position="584"/>
    </location>
</feature>
<accession>A0AA39Z2P2</accession>
<proteinExistence type="predicted"/>
<evidence type="ECO:0000256" key="9">
    <source>
        <dbReference type="SAM" id="MobiDB-lite"/>
    </source>
</evidence>
<evidence type="ECO:0000256" key="8">
    <source>
        <dbReference type="ARBA" id="ARBA00022833"/>
    </source>
</evidence>
<feature type="region of interest" description="Disordered" evidence="9">
    <location>
        <begin position="20"/>
        <end position="164"/>
    </location>
</feature>
<evidence type="ECO:0000256" key="1">
    <source>
        <dbReference type="ARBA" id="ARBA00001798"/>
    </source>
</evidence>
<feature type="compositionally biased region" description="Basic residues" evidence="9">
    <location>
        <begin position="509"/>
        <end position="520"/>
    </location>
</feature>
<keyword evidence="3" id="KW-0808">Transferase</keyword>
<protein>
    <recommendedName>
        <fullName evidence="2">RBR-type E3 ubiquitin transferase</fullName>
        <ecNumber evidence="2">2.3.2.31</ecNumber>
    </recommendedName>
</protein>
<dbReference type="AlphaFoldDB" id="A0AA39Z2P2"/>
<dbReference type="SUPFAM" id="SSF57850">
    <property type="entry name" value="RING/U-box"/>
    <property type="match status" value="1"/>
</dbReference>
<name>A0AA39Z2P2_9PEZI</name>
<dbReference type="CDD" id="cd22584">
    <property type="entry name" value="Rcat_RBR_unk"/>
    <property type="match status" value="1"/>
</dbReference>
<evidence type="ECO:0000256" key="5">
    <source>
        <dbReference type="ARBA" id="ARBA00022737"/>
    </source>
</evidence>
<evidence type="ECO:0000256" key="2">
    <source>
        <dbReference type="ARBA" id="ARBA00012251"/>
    </source>
</evidence>
<comment type="catalytic activity">
    <reaction evidence="1">
        <text>[E2 ubiquitin-conjugating enzyme]-S-ubiquitinyl-L-cysteine + [acceptor protein]-L-lysine = [E2 ubiquitin-conjugating enzyme]-L-cysteine + [acceptor protein]-N(6)-ubiquitinyl-L-lysine.</text>
        <dbReference type="EC" id="2.3.2.31"/>
    </reaction>
</comment>
<reference evidence="11" key="1">
    <citation type="submission" date="2023-06" db="EMBL/GenBank/DDBJ databases">
        <title>Multi-omics analyses reveal the molecular pathogenesis toolkit of Lasiodiplodia hormozganensis, a cross-kingdom pathogen.</title>
        <authorList>
            <person name="Felix C."/>
            <person name="Meneses R."/>
            <person name="Goncalves M.F.M."/>
            <person name="Tilleman L."/>
            <person name="Duarte A.S."/>
            <person name="Jorrin-Novo J.V."/>
            <person name="Van De Peer Y."/>
            <person name="Deforce D."/>
            <person name="Van Nieuwerburgh F."/>
            <person name="Esteves A.C."/>
            <person name="Alves A."/>
        </authorList>
    </citation>
    <scope>NUCLEOTIDE SEQUENCE</scope>
    <source>
        <strain evidence="11">CBS 339.90</strain>
    </source>
</reference>
<dbReference type="PROSITE" id="PS51873">
    <property type="entry name" value="TRIAD"/>
    <property type="match status" value="1"/>
</dbReference>
<keyword evidence="5" id="KW-0677">Repeat</keyword>
<dbReference type="InterPro" id="IPR044066">
    <property type="entry name" value="TRIAD_supradom"/>
</dbReference>
<keyword evidence="7" id="KW-0833">Ubl conjugation pathway</keyword>
<dbReference type="GO" id="GO:0008270">
    <property type="term" value="F:zinc ion binding"/>
    <property type="evidence" value="ECO:0007669"/>
    <property type="project" value="UniProtKB-KW"/>
</dbReference>
<keyword evidence="4" id="KW-0479">Metal-binding</keyword>